<evidence type="ECO:0000256" key="2">
    <source>
        <dbReference type="SAM" id="MobiDB-lite"/>
    </source>
</evidence>
<feature type="region of interest" description="Disordered" evidence="2">
    <location>
        <begin position="676"/>
        <end position="716"/>
    </location>
</feature>
<dbReference type="Pfam" id="PF00616">
    <property type="entry name" value="RasGAP"/>
    <property type="match status" value="1"/>
</dbReference>
<dbReference type="SUPFAM" id="SSF49562">
    <property type="entry name" value="C2 domain (Calcium/lipid-binding domain, CaLB)"/>
    <property type="match status" value="1"/>
</dbReference>
<feature type="region of interest" description="Disordered" evidence="2">
    <location>
        <begin position="267"/>
        <end position="316"/>
    </location>
</feature>
<protein>
    <recommendedName>
        <fullName evidence="3">Ras-GAP domain-containing protein</fullName>
    </recommendedName>
</protein>
<keyword evidence="5" id="KW-1185">Reference proteome</keyword>
<feature type="compositionally biased region" description="Polar residues" evidence="2">
    <location>
        <begin position="68"/>
        <end position="89"/>
    </location>
</feature>
<feature type="region of interest" description="Disordered" evidence="2">
    <location>
        <begin position="30"/>
        <end position="161"/>
    </location>
</feature>
<dbReference type="Proteomes" id="UP000237144">
    <property type="component" value="Unassembled WGS sequence"/>
</dbReference>
<evidence type="ECO:0000259" key="3">
    <source>
        <dbReference type="PROSITE" id="PS50018"/>
    </source>
</evidence>
<dbReference type="PANTHER" id="PTHR10194:SF60">
    <property type="entry name" value="RAS GTPASE-ACTIVATING PROTEIN RASKOL"/>
    <property type="match status" value="1"/>
</dbReference>
<evidence type="ECO:0000313" key="5">
    <source>
        <dbReference type="Proteomes" id="UP000237144"/>
    </source>
</evidence>
<dbReference type="InterPro" id="IPR008936">
    <property type="entry name" value="Rho_GTPase_activation_prot"/>
</dbReference>
<feature type="region of interest" description="Disordered" evidence="2">
    <location>
        <begin position="1533"/>
        <end position="1621"/>
    </location>
</feature>
<feature type="compositionally biased region" description="Polar residues" evidence="2">
    <location>
        <begin position="146"/>
        <end position="156"/>
    </location>
</feature>
<feature type="compositionally biased region" description="Low complexity" evidence="2">
    <location>
        <begin position="1554"/>
        <end position="1569"/>
    </location>
</feature>
<dbReference type="OrthoDB" id="775356at2759"/>
<dbReference type="PROSITE" id="PS50018">
    <property type="entry name" value="RAS_GTPASE_ACTIV_2"/>
    <property type="match status" value="1"/>
</dbReference>
<accession>A0A2S5BEM7</accession>
<name>A0A2S5BEM7_9BASI</name>
<feature type="region of interest" description="Disordered" evidence="2">
    <location>
        <begin position="1485"/>
        <end position="1510"/>
    </location>
</feature>
<dbReference type="InterPro" id="IPR001936">
    <property type="entry name" value="RasGAP_dom"/>
</dbReference>
<feature type="region of interest" description="Disordered" evidence="2">
    <location>
        <begin position="606"/>
        <end position="641"/>
    </location>
</feature>
<feature type="compositionally biased region" description="Polar residues" evidence="2">
    <location>
        <begin position="1579"/>
        <end position="1601"/>
    </location>
</feature>
<gene>
    <name evidence="4" type="ORF">BMF94_1860</name>
</gene>
<sequence>MAGLRADDEEELELRQSHIDLLDALAELEIRPPYQRVASPPRTSSRASTSPRVSPRSSNHSLRSISSTHGSFRSSLQAAYQRSTSSLSRALQREVDDASSASDVDTTPSLHQAGFISPSSGSFRPDDISPKTPIPFRSSRADQPASDRSSAGSSFRGNLAGPASVAPLRLLARPPRNEARPGNDLALFRELEAMSTLPPARPSEAVDEIDALSLLSGQSSSALSARSLPRSSGLRVNRLRKDIELEANRLREKASLEELRRDAEAASVLEQRFSSDGERPPESAQPPSSAALPPLRESGKRHRLSAAADIAPPIRDRTDAASLGSLASTEAGSLADKTASLAARPAGVSLTPSLSLGDAASGRAGSASAGGSGSRHRPRPREAREWTQPCWLWSTEFPESRKQDGAVNSGLFSKTPRLKEVPNALKRKTNKRDSAPHLSPAEATLFGGSASSGSGPRGTKQQDKDRERHGSKGALANVDASALTSNGPAAPSVFGRWKRVSAVLRDDGFLRLYDQDDQTVLSALQLASKDRFDIRLVDHSLFGRPHCISVRDGTSNAPSTPYVTASSASSSARDPIYLCLPSLVASQVWFMMMRCFARPETLSSRDIASPSRLPRGAYGDRSDEPFPSDSENDDVEVGAEDRTDTLASAYRIVRTVNITINEGRGLGLRSLEAVRNATKSSRDRPVSAGGDTESTTSSLEHGSHASPARSASSFALNRLPGRASTDDREEPAGHATYSELVLDGTVVAQSSKRRAPHPFWNESFTLNDLPPLLEPATIRVLQGPALQPRLLGIAELRLPDIARQKLVEQWLPVYSAASVSADSSQLGELSVGVRIAEEVILPAREYAEVLQLLGDDNKAELAAEIANNFTHELEDTTRSLVRIFSTQSILLDRIQSLAEHEITTGVSQNRSTALLFRGNTVLTKSIELYLRLVGAEYLDASVGDIVRRICKEKPDVEIDPLKARGAKEKELAQNARDLQDWTKRLWQGIFAARDKCPHDLRLIFHRLQTVVMRNYEDSVERENTRWTCISAFLFLRFFVPAVLNPRLFNLVPSPPDSKSQRALTLVAKTLQGLANFSTFGQKEPWMRPMNSFVEESTADLVVFLKHVSTPGQSSAHRQEWTSPNAAVYVAPNGLRASLPAAFQEGVPLLPHLIDLPREVASLASRITRHFSSAESDASHRFGGRNTPPTDAERLRTPSPALQQLIAACAKVDAEARRRGGGLFSQPAAPRPSSLGSRSPVALRSRGLSGRPATAMGMSSSPASFRLSPARTKHVSKLEERHQGSLPPTLGAAAPLEPRRRREESAESTNSASRRLHRSYTISGAHADYLVLNGSQTDARAFTDTEVRTLASLDTVADLDDVLANGARVQAAADLALALGNASPTNAPVGSDQYIASSDPILPKLPRAPGPNWSPPQDDHSFRAPQPGPSPRTIVKGSRRPPLISTDVRLGTVDQPRPATARIRIMQETVTTETYLADPLPLRYDPVDARPAKTKSKTTGPEAKAKSHGWSSSWTGFGTVASVRSLASSPSMANISSSATVSSGENVPIERPSAARRASSAGIVRSSRSSPVVAEGGTLPSPSVSSPAMSREGSSGRSQDSRPGTGKTFFSRALGRTGARAS</sequence>
<dbReference type="Gene3D" id="1.10.506.10">
    <property type="entry name" value="GTPase Activation - p120gap, domain 1"/>
    <property type="match status" value="2"/>
</dbReference>
<dbReference type="SUPFAM" id="SSF48350">
    <property type="entry name" value="GTPase activation domain, GAP"/>
    <property type="match status" value="1"/>
</dbReference>
<feature type="compositionally biased region" description="Low complexity" evidence="2">
    <location>
        <begin position="36"/>
        <end position="67"/>
    </location>
</feature>
<feature type="compositionally biased region" description="Basic and acidic residues" evidence="2">
    <location>
        <begin position="460"/>
        <end position="470"/>
    </location>
</feature>
<proteinExistence type="predicted"/>
<feature type="region of interest" description="Disordered" evidence="2">
    <location>
        <begin position="1173"/>
        <end position="1195"/>
    </location>
</feature>
<feature type="region of interest" description="Disordered" evidence="2">
    <location>
        <begin position="349"/>
        <end position="471"/>
    </location>
</feature>
<organism evidence="4 5">
    <name type="scientific">Rhodotorula taiwanensis</name>
    <dbReference type="NCBI Taxonomy" id="741276"/>
    <lineage>
        <taxon>Eukaryota</taxon>
        <taxon>Fungi</taxon>
        <taxon>Dikarya</taxon>
        <taxon>Basidiomycota</taxon>
        <taxon>Pucciniomycotina</taxon>
        <taxon>Microbotryomycetes</taxon>
        <taxon>Sporidiobolales</taxon>
        <taxon>Sporidiobolaceae</taxon>
        <taxon>Rhodotorula</taxon>
    </lineage>
</organism>
<feature type="domain" description="Ras-GAP" evidence="3">
    <location>
        <begin position="872"/>
        <end position="1075"/>
    </location>
</feature>
<dbReference type="GO" id="GO:0005096">
    <property type="term" value="F:GTPase activator activity"/>
    <property type="evidence" value="ECO:0007669"/>
    <property type="project" value="UniProtKB-KW"/>
</dbReference>
<feature type="compositionally biased region" description="Low complexity" evidence="2">
    <location>
        <begin position="285"/>
        <end position="296"/>
    </location>
</feature>
<dbReference type="EMBL" id="PJQD01000019">
    <property type="protein sequence ID" value="POY75228.1"/>
    <property type="molecule type" value="Genomic_DNA"/>
</dbReference>
<comment type="caution">
    <text evidence="4">The sequence shown here is derived from an EMBL/GenBank/DDBJ whole genome shotgun (WGS) entry which is preliminary data.</text>
</comment>
<evidence type="ECO:0000313" key="4">
    <source>
        <dbReference type="EMBL" id="POY75228.1"/>
    </source>
</evidence>
<reference evidence="4 5" key="1">
    <citation type="journal article" date="2018" name="Front. Microbiol.">
        <title>Prospects for Fungal Bioremediation of Acidic Radioactive Waste Sites: Characterization and Genome Sequence of Rhodotorula taiwanensis MD1149.</title>
        <authorList>
            <person name="Tkavc R."/>
            <person name="Matrosova V.Y."/>
            <person name="Grichenko O.E."/>
            <person name="Gostincar C."/>
            <person name="Volpe R.P."/>
            <person name="Klimenkova P."/>
            <person name="Gaidamakova E.K."/>
            <person name="Zhou C.E."/>
            <person name="Stewart B.J."/>
            <person name="Lyman M.G."/>
            <person name="Malfatti S.A."/>
            <person name="Rubinfeld B."/>
            <person name="Courtot M."/>
            <person name="Singh J."/>
            <person name="Dalgard C.L."/>
            <person name="Hamilton T."/>
            <person name="Frey K.G."/>
            <person name="Gunde-Cimerman N."/>
            <person name="Dugan L."/>
            <person name="Daly M.J."/>
        </authorList>
    </citation>
    <scope>NUCLEOTIDE SEQUENCE [LARGE SCALE GENOMIC DNA]</scope>
    <source>
        <strain evidence="4 5">MD1149</strain>
    </source>
</reference>
<dbReference type="InterPro" id="IPR035892">
    <property type="entry name" value="C2_domain_sf"/>
</dbReference>
<dbReference type="PANTHER" id="PTHR10194">
    <property type="entry name" value="RAS GTPASE-ACTIVATING PROTEINS"/>
    <property type="match status" value="1"/>
</dbReference>
<keyword evidence="1" id="KW-0343">GTPase activation</keyword>
<evidence type="ECO:0000256" key="1">
    <source>
        <dbReference type="ARBA" id="ARBA00022468"/>
    </source>
</evidence>
<dbReference type="InterPro" id="IPR039360">
    <property type="entry name" value="Ras_GTPase"/>
</dbReference>
<dbReference type="STRING" id="741276.A0A2S5BEM7"/>
<dbReference type="CDD" id="cd05137">
    <property type="entry name" value="RasGAP_CLA2_BUD2"/>
    <property type="match status" value="1"/>
</dbReference>
<feature type="region of interest" description="Disordered" evidence="2">
    <location>
        <begin position="1220"/>
        <end position="1315"/>
    </location>
</feature>
<feature type="region of interest" description="Disordered" evidence="2">
    <location>
        <begin position="1384"/>
        <end position="1443"/>
    </location>
</feature>
<dbReference type="SMART" id="SM00323">
    <property type="entry name" value="RasGAP"/>
    <property type="match status" value="1"/>
</dbReference>